<feature type="compositionally biased region" description="Basic and acidic residues" evidence="1">
    <location>
        <begin position="1252"/>
        <end position="1276"/>
    </location>
</feature>
<protein>
    <submittedName>
        <fullName evidence="2">Sickle tail protein-like</fullName>
    </submittedName>
</protein>
<feature type="compositionally biased region" description="Polar residues" evidence="1">
    <location>
        <begin position="1042"/>
        <end position="1051"/>
    </location>
</feature>
<organism evidence="2 3">
    <name type="scientific">Gouania willdenowi</name>
    <name type="common">Blunt-snouted clingfish</name>
    <name type="synonym">Lepadogaster willdenowi</name>
    <dbReference type="NCBI Taxonomy" id="441366"/>
    <lineage>
        <taxon>Eukaryota</taxon>
        <taxon>Metazoa</taxon>
        <taxon>Chordata</taxon>
        <taxon>Craniata</taxon>
        <taxon>Vertebrata</taxon>
        <taxon>Euteleostomi</taxon>
        <taxon>Actinopterygii</taxon>
        <taxon>Neopterygii</taxon>
        <taxon>Teleostei</taxon>
        <taxon>Neoteleostei</taxon>
        <taxon>Acanthomorphata</taxon>
        <taxon>Ovalentaria</taxon>
        <taxon>Blenniimorphae</taxon>
        <taxon>Blenniiformes</taxon>
        <taxon>Gobiesocoidei</taxon>
        <taxon>Gobiesocidae</taxon>
        <taxon>Gobiesocinae</taxon>
        <taxon>Gouania</taxon>
    </lineage>
</organism>
<feature type="compositionally biased region" description="Basic and acidic residues" evidence="1">
    <location>
        <begin position="929"/>
        <end position="943"/>
    </location>
</feature>
<feature type="region of interest" description="Disordered" evidence="1">
    <location>
        <begin position="339"/>
        <end position="368"/>
    </location>
</feature>
<feature type="compositionally biased region" description="Basic and acidic residues" evidence="1">
    <location>
        <begin position="1298"/>
        <end position="1312"/>
    </location>
</feature>
<feature type="compositionally biased region" description="Basic and acidic residues" evidence="1">
    <location>
        <begin position="787"/>
        <end position="807"/>
    </location>
</feature>
<feature type="compositionally biased region" description="Polar residues" evidence="1">
    <location>
        <begin position="808"/>
        <end position="825"/>
    </location>
</feature>
<dbReference type="Ensembl" id="ENSGWIT00000032888.1">
    <property type="protein sequence ID" value="ENSGWIP00000030158.1"/>
    <property type="gene ID" value="ENSGWIG00000015711.1"/>
</dbReference>
<evidence type="ECO:0000313" key="2">
    <source>
        <dbReference type="Ensembl" id="ENSGWIP00000030158.1"/>
    </source>
</evidence>
<feature type="region of interest" description="Disordered" evidence="1">
    <location>
        <begin position="407"/>
        <end position="435"/>
    </location>
</feature>
<dbReference type="OrthoDB" id="6022652at2759"/>
<feature type="compositionally biased region" description="Low complexity" evidence="1">
    <location>
        <begin position="1128"/>
        <end position="1141"/>
    </location>
</feature>
<feature type="region of interest" description="Disordered" evidence="1">
    <location>
        <begin position="1"/>
        <end position="25"/>
    </location>
</feature>
<gene>
    <name evidence="2" type="primary">LOC114478706</name>
</gene>
<feature type="region of interest" description="Disordered" evidence="1">
    <location>
        <begin position="271"/>
        <end position="315"/>
    </location>
</feature>
<reference evidence="2" key="2">
    <citation type="submission" date="2025-08" db="UniProtKB">
        <authorList>
            <consortium name="Ensembl"/>
        </authorList>
    </citation>
    <scope>IDENTIFICATION</scope>
</reference>
<name>A0A8C5GGW8_GOUWI</name>
<dbReference type="InterPro" id="IPR051825">
    <property type="entry name" value="SRCIN1"/>
</dbReference>
<feature type="compositionally biased region" description="Polar residues" evidence="1">
    <location>
        <begin position="1171"/>
        <end position="1180"/>
    </location>
</feature>
<evidence type="ECO:0000256" key="1">
    <source>
        <dbReference type="SAM" id="MobiDB-lite"/>
    </source>
</evidence>
<proteinExistence type="predicted"/>
<feature type="region of interest" description="Disordered" evidence="1">
    <location>
        <begin position="160"/>
        <end position="204"/>
    </location>
</feature>
<dbReference type="PANTHER" id="PTHR22741">
    <property type="entry name" value="P140CAP/SNIP-RELATED"/>
    <property type="match status" value="1"/>
</dbReference>
<feature type="region of interest" description="Disordered" evidence="1">
    <location>
        <begin position="1348"/>
        <end position="1387"/>
    </location>
</feature>
<feature type="compositionally biased region" description="Polar residues" evidence="1">
    <location>
        <begin position="288"/>
        <end position="297"/>
    </location>
</feature>
<feature type="region of interest" description="Disordered" evidence="1">
    <location>
        <begin position="1042"/>
        <end position="1067"/>
    </location>
</feature>
<reference evidence="2" key="3">
    <citation type="submission" date="2025-09" db="UniProtKB">
        <authorList>
            <consortium name="Ensembl"/>
        </authorList>
    </citation>
    <scope>IDENTIFICATION</scope>
</reference>
<feature type="compositionally biased region" description="Polar residues" evidence="1">
    <location>
        <begin position="1363"/>
        <end position="1373"/>
    </location>
</feature>
<feature type="region of interest" description="Disordered" evidence="1">
    <location>
        <begin position="1252"/>
        <end position="1317"/>
    </location>
</feature>
<dbReference type="GO" id="GO:0005737">
    <property type="term" value="C:cytoplasm"/>
    <property type="evidence" value="ECO:0007669"/>
    <property type="project" value="TreeGrafter"/>
</dbReference>
<dbReference type="GeneID" id="114478706"/>
<dbReference type="PANTHER" id="PTHR22741:SF10">
    <property type="entry name" value="COILED-COIL DOMAIN-CONTAINING PROTEIN CG32809"/>
    <property type="match status" value="1"/>
</dbReference>
<dbReference type="Proteomes" id="UP000694680">
    <property type="component" value="Chromosome 17"/>
</dbReference>
<feature type="compositionally biased region" description="Basic and acidic residues" evidence="1">
    <location>
        <begin position="762"/>
        <end position="777"/>
    </location>
</feature>
<feature type="compositionally biased region" description="Low complexity" evidence="1">
    <location>
        <begin position="613"/>
        <end position="622"/>
    </location>
</feature>
<feature type="region of interest" description="Disordered" evidence="1">
    <location>
        <begin position="613"/>
        <end position="722"/>
    </location>
</feature>
<feature type="compositionally biased region" description="Low complexity" evidence="1">
    <location>
        <begin position="1416"/>
        <end position="1430"/>
    </location>
</feature>
<feature type="region of interest" description="Disordered" evidence="1">
    <location>
        <begin position="1414"/>
        <end position="1530"/>
    </location>
</feature>
<sequence>MSDSKAPPTFDSFSRGTKTRASLPTQSRERTLGVLYLQYLEETKQVLMPSAVSSVDTLRALFVTAFPHQLTMKKLQSPNMAICIKDINRNIYYNLEDVRNITPRSCLKVYHKDPVHVFNSLNRPANTEEGISKEFLYSMQSPVHALQGSLSPPTVCSVPSSPCRRSCNGATPRARSSVSSMDRAGSSAILERRDVRPDDDRGSSTSLAMIARSDSGLQLPEPFSSSLQEVARFRLSKSSQCSAPPSLPAELRIPAGLPQYRASIKPLAGYGAEHHSGSLHRQHRKYSESQQSPLRTQTPPPSPQRHGGSAGHLSLDRMSPFRRSLQRDSSGALVEIISRRRSGSSSSSSSVFLDSPLTQPDGLMEGHMTTGNVQSVRMKAMEEQIASLAGLVHHALSIGPEAAGATDAVSESSGTKLCKRNGDPSESPGISAASSVTKRDRELQLRLALARRSVSELRVQLNQLRSLQILNQQSVSSMLQTASQKLLKLICEQQAQAEQTFKPRAEMDLQRIHFLETEETILTQLRELEDFVEGLSQPAVTLRDVEEGAVNLRRVGEALAKLKGEFPGLQVKMRSVLRPEVEAVRFLKEEPHKMDSMLRRVRTLTETLSALRRSVSESSSVVRSDHVETVKVLDDNPIPPQTRSPQFSPKPQPRPRLDQNQSSHLCTNGAPALHFGRDSPTVVKVTPQSREGSPGLHRKPEPKHNQNRSITSQDSSSHHGVKADRVFHRSVSQEDSRATLQNQDNPTVTSVCEYDVWIPRETTAHTEPSEVERDADRGPQASVQRKPACDDQRGGAPVVREKVEDSKAASSQLPPKDSGTPSASPTKPRRAVKQSSDGASTSSPPPPPRRIQTTSPSLTTESYSGRIPPVGAQDKSRNEKQLPQPKPPRQPPEVKPKPQIFARTSPTAATSLSSALGPTLQELQVKSELSSKNHLSGEIEQKSKGRTKTSLISDMPQLRRADEGKDHLVLQRDKKKVELGFISEKTTVVEKEEKPPTVPVRMNFTAQKKLTTEAGDSPTKKDFALSPSSVENKVKVTTIVTLQKENPQEAPTSPKKTHQEAEKKSNVTVVVTLQKENTPTAPSTRSLSASQVNGSVDLGKENLTTYFLSSTHSSEPQMEEAYVKATDSLLSSEEGGTLSLTDEGPPPPPPPMGKFKQRSRTKTRFICVDEPTNSDASDLQPNEVDFSTDDGNQEPKDFEEDEDLRNKPIIVILNEPIDPQMAYKRLSTIFESEEDLPGAPLKMSLERKILQEKKISSKTTAEESKQVQDEQKRASPETESSPQVQHGKLSADPLSVPEDQKKPESPQKTEQKRKFKFKFPKNKLASLSQVIRTNKAEKKTLKLVVYEEEEEMQPDKNTKNRTKAPTSLEITSSKAEDVKVSLSRSHTRVEQLRRNTFDTINSLEESIKQLEISVDSISSPLPESPTSPLDSTHRGQVKTRTSRERERSPSKRHASNPPKGPNSPQSKKAKAQPGRDTARTTARRQTSNSSSSALRSHTKTHQSSSSSPPEKTSRTHRQDTQTQSSEPSFI</sequence>
<keyword evidence="3" id="KW-1185">Reference proteome</keyword>
<feature type="compositionally biased region" description="Polar residues" evidence="1">
    <location>
        <begin position="1520"/>
        <end position="1530"/>
    </location>
</feature>
<feature type="region of interest" description="Disordered" evidence="1">
    <location>
        <begin position="1110"/>
        <end position="1207"/>
    </location>
</feature>
<dbReference type="RefSeq" id="XP_028327666.1">
    <property type="nucleotide sequence ID" value="XM_028471865.1"/>
</dbReference>
<feature type="compositionally biased region" description="Polar residues" evidence="1">
    <location>
        <begin position="11"/>
        <end position="25"/>
    </location>
</feature>
<reference evidence="2" key="1">
    <citation type="submission" date="2020-06" db="EMBL/GenBank/DDBJ databases">
        <authorList>
            <consortium name="Wellcome Sanger Institute Data Sharing"/>
        </authorList>
    </citation>
    <scope>NUCLEOTIDE SEQUENCE [LARGE SCALE GENOMIC DNA]</scope>
</reference>
<feature type="region of interest" description="Disordered" evidence="1">
    <location>
        <begin position="762"/>
        <end position="965"/>
    </location>
</feature>
<feature type="region of interest" description="Disordered" evidence="1">
    <location>
        <begin position="990"/>
        <end position="1026"/>
    </location>
</feature>
<feature type="compositionally biased region" description="Acidic residues" evidence="1">
    <location>
        <begin position="1186"/>
        <end position="1203"/>
    </location>
</feature>
<feature type="compositionally biased region" description="Low complexity" evidence="1">
    <location>
        <begin position="897"/>
        <end position="920"/>
    </location>
</feature>
<accession>A0A8C5GGW8</accession>
<feature type="compositionally biased region" description="Low complexity" evidence="1">
    <location>
        <begin position="1479"/>
        <end position="1510"/>
    </location>
</feature>
<evidence type="ECO:0000313" key="3">
    <source>
        <dbReference type="Proteomes" id="UP000694680"/>
    </source>
</evidence>
<feature type="compositionally biased region" description="Basic and acidic residues" evidence="1">
    <location>
        <begin position="623"/>
        <end position="634"/>
    </location>
</feature>
<feature type="compositionally biased region" description="Basic and acidic residues" evidence="1">
    <location>
        <begin position="190"/>
        <end position="202"/>
    </location>
</feature>
<feature type="compositionally biased region" description="Pro residues" evidence="1">
    <location>
        <begin position="637"/>
        <end position="654"/>
    </location>
</feature>
<feature type="compositionally biased region" description="Pro residues" evidence="1">
    <location>
        <begin position="884"/>
        <end position="893"/>
    </location>
</feature>